<dbReference type="PANTHER" id="PTHR10458">
    <property type="entry name" value="PEPTIDE DEFORMYLASE"/>
    <property type="match status" value="1"/>
</dbReference>
<dbReference type="NCBIfam" id="NF001159">
    <property type="entry name" value="PRK00150.1-3"/>
    <property type="match status" value="1"/>
</dbReference>
<evidence type="ECO:0000313" key="4">
    <source>
        <dbReference type="Proteomes" id="UP000323824"/>
    </source>
</evidence>
<dbReference type="GO" id="GO:0006412">
    <property type="term" value="P:translation"/>
    <property type="evidence" value="ECO:0007669"/>
    <property type="project" value="UniProtKB-UniRule"/>
</dbReference>
<feature type="binding site" evidence="2">
    <location>
        <position position="133"/>
    </location>
    <ligand>
        <name>Fe cation</name>
        <dbReference type="ChEBI" id="CHEBI:24875"/>
    </ligand>
</feature>
<dbReference type="InterPro" id="IPR036821">
    <property type="entry name" value="Peptide_deformylase_sf"/>
</dbReference>
<dbReference type="Gene3D" id="3.90.45.10">
    <property type="entry name" value="Peptide deformylase"/>
    <property type="match status" value="1"/>
</dbReference>
<dbReference type="Proteomes" id="UP000323824">
    <property type="component" value="Chromosome"/>
</dbReference>
<dbReference type="OrthoDB" id="9784988at2"/>
<comment type="similarity">
    <text evidence="1 2">Belongs to the polypeptide deformylase family.</text>
</comment>
<dbReference type="PANTHER" id="PTHR10458:SF22">
    <property type="entry name" value="PEPTIDE DEFORMYLASE"/>
    <property type="match status" value="1"/>
</dbReference>
<dbReference type="EC" id="3.5.1.88" evidence="2"/>
<sequence length="165" mass="18786">MDMYKLGFQEEEVVLRKVAEPVTEFTPELKSFIKEMIDFMIESNGVGLAAPQVGVSKRFVVVGFEDVEPFVLINPEIIETSLEENVYEEGCLSIPGMYAKVTRPERIKVQAWNERGRPFTIDADGMLATVIQHEIDHLNGVLFIDHLQDKPKEKIVKKYKKAMGI</sequence>
<dbReference type="RefSeq" id="WP_149567263.1">
    <property type="nucleotide sequence ID" value="NZ_CP035807.1"/>
</dbReference>
<dbReference type="PRINTS" id="PR01576">
    <property type="entry name" value="PDEFORMYLASE"/>
</dbReference>
<keyword evidence="2" id="KW-0648">Protein biosynthesis</keyword>
<keyword evidence="2" id="KW-0408">Iron</keyword>
<organism evidence="3 4">
    <name type="scientific">Thiospirochaeta perfilievii</name>
    <dbReference type="NCBI Taxonomy" id="252967"/>
    <lineage>
        <taxon>Bacteria</taxon>
        <taxon>Pseudomonadati</taxon>
        <taxon>Spirochaetota</taxon>
        <taxon>Spirochaetia</taxon>
        <taxon>Spirochaetales</taxon>
        <taxon>Spirochaetaceae</taxon>
        <taxon>Thiospirochaeta</taxon>
    </lineage>
</organism>
<dbReference type="GO" id="GO:0046872">
    <property type="term" value="F:metal ion binding"/>
    <property type="evidence" value="ECO:0007669"/>
    <property type="project" value="UniProtKB-KW"/>
</dbReference>
<dbReference type="CDD" id="cd00487">
    <property type="entry name" value="Pep_deformylase"/>
    <property type="match status" value="1"/>
</dbReference>
<keyword evidence="4" id="KW-1185">Reference proteome</keyword>
<reference evidence="3 4" key="1">
    <citation type="submission" date="2019-02" db="EMBL/GenBank/DDBJ databases">
        <authorList>
            <person name="Fomenkov A."/>
            <person name="Dubinina G."/>
            <person name="Grabovich M."/>
            <person name="Vincze T."/>
            <person name="Roberts R.J."/>
        </authorList>
    </citation>
    <scope>NUCLEOTIDE SEQUENCE [LARGE SCALE GENOMIC DNA]</scope>
    <source>
        <strain evidence="3 4">P</strain>
    </source>
</reference>
<evidence type="ECO:0000256" key="1">
    <source>
        <dbReference type="ARBA" id="ARBA00010759"/>
    </source>
</evidence>
<dbReference type="Pfam" id="PF01327">
    <property type="entry name" value="Pep_deformylase"/>
    <property type="match status" value="1"/>
</dbReference>
<feature type="active site" evidence="2">
    <location>
        <position position="134"/>
    </location>
</feature>
<comment type="catalytic activity">
    <reaction evidence="2">
        <text>N-terminal N-formyl-L-methionyl-[peptide] + H2O = N-terminal L-methionyl-[peptide] + formate</text>
        <dbReference type="Rhea" id="RHEA:24420"/>
        <dbReference type="Rhea" id="RHEA-COMP:10639"/>
        <dbReference type="Rhea" id="RHEA-COMP:10640"/>
        <dbReference type="ChEBI" id="CHEBI:15377"/>
        <dbReference type="ChEBI" id="CHEBI:15740"/>
        <dbReference type="ChEBI" id="CHEBI:49298"/>
        <dbReference type="ChEBI" id="CHEBI:64731"/>
        <dbReference type="EC" id="3.5.1.88"/>
    </reaction>
</comment>
<comment type="cofactor">
    <cofactor evidence="2">
        <name>Fe(2+)</name>
        <dbReference type="ChEBI" id="CHEBI:29033"/>
    </cofactor>
    <text evidence="2">Binds 1 Fe(2+) ion.</text>
</comment>
<dbReference type="InterPro" id="IPR023635">
    <property type="entry name" value="Peptide_deformylase"/>
</dbReference>
<dbReference type="AlphaFoldDB" id="A0A5C1QB28"/>
<feature type="binding site" evidence="2">
    <location>
        <position position="137"/>
    </location>
    <ligand>
        <name>Fe cation</name>
        <dbReference type="ChEBI" id="CHEBI:24875"/>
    </ligand>
</feature>
<dbReference type="NCBIfam" id="TIGR00079">
    <property type="entry name" value="pept_deformyl"/>
    <property type="match status" value="1"/>
</dbReference>
<evidence type="ECO:0000313" key="3">
    <source>
        <dbReference type="EMBL" id="QEN04006.1"/>
    </source>
</evidence>
<protein>
    <recommendedName>
        <fullName evidence="2">Peptide deformylase</fullName>
        <shortName evidence="2">PDF</shortName>
        <ecNumber evidence="2">3.5.1.88</ecNumber>
    </recommendedName>
    <alternativeName>
        <fullName evidence="2">Polypeptide deformylase</fullName>
    </alternativeName>
</protein>
<reference evidence="3 4" key="2">
    <citation type="submission" date="2019-09" db="EMBL/GenBank/DDBJ databases">
        <title>Complete Genome Sequence and Methylome Analysis of free living Spirochaetas.</title>
        <authorList>
            <person name="Leshcheva N."/>
            <person name="Mikheeva N."/>
        </authorList>
    </citation>
    <scope>NUCLEOTIDE SEQUENCE [LARGE SCALE GENOMIC DNA]</scope>
    <source>
        <strain evidence="3 4">P</strain>
    </source>
</reference>
<keyword evidence="2" id="KW-0479">Metal-binding</keyword>
<dbReference type="HAMAP" id="MF_00163">
    <property type="entry name" value="Pep_deformylase"/>
    <property type="match status" value="1"/>
</dbReference>
<proteinExistence type="inferred from homology"/>
<dbReference type="SUPFAM" id="SSF56420">
    <property type="entry name" value="Peptide deformylase"/>
    <property type="match status" value="1"/>
</dbReference>
<gene>
    <name evidence="2 3" type="primary">def</name>
    <name evidence="3" type="ORF">EW093_04585</name>
</gene>
<keyword evidence="2 3" id="KW-0378">Hydrolase</keyword>
<accession>A0A5C1QB28</accession>
<dbReference type="KEGG" id="sper:EW093_04585"/>
<comment type="function">
    <text evidence="2">Removes the formyl group from the N-terminal Met of newly synthesized proteins. Requires at least a dipeptide for an efficient rate of reaction. N-terminal L-methionine is a prerequisite for activity but the enzyme has broad specificity at other positions.</text>
</comment>
<dbReference type="PIRSF" id="PIRSF004749">
    <property type="entry name" value="Pep_def"/>
    <property type="match status" value="1"/>
</dbReference>
<dbReference type="GO" id="GO:0042586">
    <property type="term" value="F:peptide deformylase activity"/>
    <property type="evidence" value="ECO:0007669"/>
    <property type="project" value="UniProtKB-UniRule"/>
</dbReference>
<dbReference type="EMBL" id="CP035807">
    <property type="protein sequence ID" value="QEN04006.1"/>
    <property type="molecule type" value="Genomic_DNA"/>
</dbReference>
<evidence type="ECO:0000256" key="2">
    <source>
        <dbReference type="HAMAP-Rule" id="MF_00163"/>
    </source>
</evidence>
<name>A0A5C1QB28_9SPIO</name>
<feature type="binding site" evidence="2">
    <location>
        <position position="91"/>
    </location>
    <ligand>
        <name>Fe cation</name>
        <dbReference type="ChEBI" id="CHEBI:24875"/>
    </ligand>
</feature>